<evidence type="ECO:0000313" key="3">
    <source>
        <dbReference type="EMBL" id="EFY90366.1"/>
    </source>
</evidence>
<feature type="signal peptide" evidence="2">
    <location>
        <begin position="1"/>
        <end position="17"/>
    </location>
</feature>
<evidence type="ECO:0000256" key="1">
    <source>
        <dbReference type="SAM" id="MobiDB-lite"/>
    </source>
</evidence>
<dbReference type="EMBL" id="GL698491">
    <property type="protein sequence ID" value="EFY90366.1"/>
    <property type="molecule type" value="Genomic_DNA"/>
</dbReference>
<reference evidence="3 4" key="1">
    <citation type="journal article" date="2011" name="PLoS Genet.">
        <title>Genome sequencing and comparative transcriptomics of the model entomopathogenic fungi Metarhizium anisopliae and M. acridum.</title>
        <authorList>
            <person name="Gao Q."/>
            <person name="Jin K."/>
            <person name="Ying S.H."/>
            <person name="Zhang Y."/>
            <person name="Xiao G."/>
            <person name="Shang Y."/>
            <person name="Duan Z."/>
            <person name="Hu X."/>
            <person name="Xie X.Q."/>
            <person name="Zhou G."/>
            <person name="Peng G."/>
            <person name="Luo Z."/>
            <person name="Huang W."/>
            <person name="Wang B."/>
            <person name="Fang W."/>
            <person name="Wang S."/>
            <person name="Zhong Y."/>
            <person name="Ma L.J."/>
            <person name="St Leger R.J."/>
            <person name="Zhao G.P."/>
            <person name="Pei Y."/>
            <person name="Feng M.G."/>
            <person name="Xia Y."/>
            <person name="Wang C."/>
        </authorList>
    </citation>
    <scope>NUCLEOTIDE SEQUENCE [LARGE SCALE GENOMIC DNA]</scope>
    <source>
        <strain evidence="3 4">CQMa 102</strain>
    </source>
</reference>
<accession>E9E164</accession>
<keyword evidence="2" id="KW-0732">Signal</keyword>
<sequence>MKFPMVLITLAIGTALASPIPDEPREDSGFGGALLKGATRSIAAHRGGGGHKPKKMPHRGGGHGHGGEGLSAHLCREHCCHHKREPAEALFHDMCEHCHSLGLC</sequence>
<dbReference type="InParanoid" id="E9E164"/>
<dbReference type="Proteomes" id="UP000002499">
    <property type="component" value="Unassembled WGS sequence"/>
</dbReference>
<organism evidence="4">
    <name type="scientific">Metarhizium acridum (strain CQMa 102)</name>
    <dbReference type="NCBI Taxonomy" id="655827"/>
    <lineage>
        <taxon>Eukaryota</taxon>
        <taxon>Fungi</taxon>
        <taxon>Dikarya</taxon>
        <taxon>Ascomycota</taxon>
        <taxon>Pezizomycotina</taxon>
        <taxon>Sordariomycetes</taxon>
        <taxon>Hypocreomycetidae</taxon>
        <taxon>Hypocreales</taxon>
        <taxon>Clavicipitaceae</taxon>
        <taxon>Metarhizium</taxon>
    </lineage>
</organism>
<proteinExistence type="predicted"/>
<name>E9E164_METAQ</name>
<feature type="region of interest" description="Disordered" evidence="1">
    <location>
        <begin position="42"/>
        <end position="67"/>
    </location>
</feature>
<dbReference type="AlphaFoldDB" id="E9E164"/>
<evidence type="ECO:0000313" key="4">
    <source>
        <dbReference type="Proteomes" id="UP000002499"/>
    </source>
</evidence>
<dbReference type="HOGENOM" id="CLU_2250718_0_0_1"/>
<gene>
    <name evidence="3" type="ORF">MAC_03612</name>
</gene>
<keyword evidence="4" id="KW-1185">Reference proteome</keyword>
<evidence type="ECO:0000256" key="2">
    <source>
        <dbReference type="SAM" id="SignalP"/>
    </source>
</evidence>
<protein>
    <submittedName>
        <fullName evidence="3">Uncharacterized protein</fullName>
    </submittedName>
</protein>
<feature type="chain" id="PRO_5003238052" evidence="2">
    <location>
        <begin position="18"/>
        <end position="104"/>
    </location>
</feature>
<feature type="compositionally biased region" description="Basic residues" evidence="1">
    <location>
        <begin position="48"/>
        <end position="62"/>
    </location>
</feature>